<evidence type="ECO:0000256" key="1">
    <source>
        <dbReference type="SAM" id="MobiDB-lite"/>
    </source>
</evidence>
<protein>
    <submittedName>
        <fullName evidence="2">Uncharacterized protein</fullName>
    </submittedName>
</protein>
<feature type="compositionally biased region" description="Basic and acidic residues" evidence="1">
    <location>
        <begin position="625"/>
        <end position="658"/>
    </location>
</feature>
<evidence type="ECO:0000313" key="2">
    <source>
        <dbReference type="EMBL" id="KDQ20512.1"/>
    </source>
</evidence>
<feature type="region of interest" description="Disordered" evidence="1">
    <location>
        <begin position="557"/>
        <end position="888"/>
    </location>
</feature>
<feature type="compositionally biased region" description="Basic residues" evidence="1">
    <location>
        <begin position="659"/>
        <end position="668"/>
    </location>
</feature>
<name>A0A067N8Q1_BOTB1</name>
<dbReference type="EMBL" id="KL198017">
    <property type="protein sequence ID" value="KDQ20512.1"/>
    <property type="molecule type" value="Genomic_DNA"/>
</dbReference>
<dbReference type="HOGENOM" id="CLU_014992_0_0_1"/>
<feature type="region of interest" description="Disordered" evidence="1">
    <location>
        <begin position="16"/>
        <end position="115"/>
    </location>
</feature>
<feature type="compositionally biased region" description="Polar residues" evidence="1">
    <location>
        <begin position="600"/>
        <end position="618"/>
    </location>
</feature>
<organism evidence="2 3">
    <name type="scientific">Botryobasidium botryosum (strain FD-172 SS1)</name>
    <dbReference type="NCBI Taxonomy" id="930990"/>
    <lineage>
        <taxon>Eukaryota</taxon>
        <taxon>Fungi</taxon>
        <taxon>Dikarya</taxon>
        <taxon>Basidiomycota</taxon>
        <taxon>Agaricomycotina</taxon>
        <taxon>Agaricomycetes</taxon>
        <taxon>Cantharellales</taxon>
        <taxon>Botryobasidiaceae</taxon>
        <taxon>Botryobasidium</taxon>
    </lineage>
</organism>
<gene>
    <name evidence="2" type="ORF">BOTBODRAFT_61642</name>
</gene>
<reference evidence="3" key="1">
    <citation type="journal article" date="2014" name="Proc. Natl. Acad. Sci. U.S.A.">
        <title>Extensive sampling of basidiomycete genomes demonstrates inadequacy of the white-rot/brown-rot paradigm for wood decay fungi.</title>
        <authorList>
            <person name="Riley R."/>
            <person name="Salamov A.A."/>
            <person name="Brown D.W."/>
            <person name="Nagy L.G."/>
            <person name="Floudas D."/>
            <person name="Held B.W."/>
            <person name="Levasseur A."/>
            <person name="Lombard V."/>
            <person name="Morin E."/>
            <person name="Otillar R."/>
            <person name="Lindquist E.A."/>
            <person name="Sun H."/>
            <person name="LaButti K.M."/>
            <person name="Schmutz J."/>
            <person name="Jabbour D."/>
            <person name="Luo H."/>
            <person name="Baker S.E."/>
            <person name="Pisabarro A.G."/>
            <person name="Walton J.D."/>
            <person name="Blanchette R.A."/>
            <person name="Henrissat B."/>
            <person name="Martin F."/>
            <person name="Cullen D."/>
            <person name="Hibbett D.S."/>
            <person name="Grigoriev I.V."/>
        </authorList>
    </citation>
    <scope>NUCLEOTIDE SEQUENCE [LARGE SCALE GENOMIC DNA]</scope>
    <source>
        <strain evidence="3">FD-172 SS1</strain>
    </source>
</reference>
<feature type="compositionally biased region" description="Gly residues" evidence="1">
    <location>
        <begin position="79"/>
        <end position="88"/>
    </location>
</feature>
<evidence type="ECO:0000313" key="3">
    <source>
        <dbReference type="Proteomes" id="UP000027195"/>
    </source>
</evidence>
<dbReference type="STRING" id="930990.A0A067N8Q1"/>
<feature type="region of interest" description="Disordered" evidence="1">
    <location>
        <begin position="136"/>
        <end position="215"/>
    </location>
</feature>
<feature type="compositionally biased region" description="Polar residues" evidence="1">
    <location>
        <begin position="675"/>
        <end position="691"/>
    </location>
</feature>
<keyword evidence="3" id="KW-1185">Reference proteome</keyword>
<proteinExistence type="predicted"/>
<feature type="region of interest" description="Disordered" evidence="1">
    <location>
        <begin position="426"/>
        <end position="449"/>
    </location>
</feature>
<dbReference type="InParanoid" id="A0A067N8Q1"/>
<sequence>MASFSRLQLAAALLEYDNDPDDPTKPFRSAQESAIFAPTRRNTTLNPHEIKNYNDIAPPHLRRTTDYLGVQLPSEGKSVSGGGSGSGGARQREERRQSVHTLGAPQTEPDDTTTADTLTKEMDLAAWGIDILGRKDDEKVENRPGPARLRAPSEVAPAHFPQLPNPHSPTSPRSMISYLPNPFSEHGHDTVPFPSQDEPKPEERPRPRRHSDFALGSHLVEEEAEFVPPKRTLTVRRHSYANPLDFVDLPPPTPGSLLRPKSVILPSISVPFPASGSPGEEEGNPFKLPPSKFTSRFDPKAQRHSRTLSRASLGPSSAGRLDVPGSGRTVSNASFGPRLLDGKGGRTPSFQSRRMSNTSMGTQMLLDGRGDAASAVLGRNERYEEFVDDEPRLSRMELLRPKVLVMPSPLQGTDIKSEKQIRDGFMLSTDGRPLPPGSRTGGDVAGSSASASIYTPNPRASMSLAQLTFRNTLMVGGERDPSYSDLDRQVPRAHDEGEKVNMGWENEAEEETDVLQENRSQRPSGKLFGRSLIDALETRKAEIRGQQRVFTGDARPSMMERGVGSRNTYFDPNTLNVDPRGNPGGPPSNRRDSVPLLDFNPNNAPGSGEGNRTLNTRSVFGVDPVWDREMEKLRAMEDMDKAEQLEQQQRERELEDKKGGKKLKKGKGKERESSYDNVPAQSVSPELQTPSHLAPPEMNAARPRPRPQTMARSNSNGSDLDPYRRESVMTLGVGGWFGGDDDGSTDEEDRKSPLPQTRRPIPQRKTSGPARRSILPKHQEDEEDDDVPLAVQLPIIAKAKRPAIRTTAPDSEDEQPLSAVLGKKKAQPPLGALSLDSGRPLSEAFGLNTTTPKSPESKPQGAKVEVPSLRAESKNAGGKSGDEDDDEVPLAVKHPRASMFSTLGSPADEDDDDKPLGLRQSMYSVNPMQLPPQQQPFNMMMMQQQQQQQLQQQIIMQTHAQIQNSMTGFSAPMAHMPMFGPQFMPGPFAGVPPPLPNSIAAIPEANKFGRVDKWRRDVVP</sequence>
<dbReference type="AlphaFoldDB" id="A0A067N8Q1"/>
<dbReference type="OrthoDB" id="2564267at2759"/>
<dbReference type="Proteomes" id="UP000027195">
    <property type="component" value="Unassembled WGS sequence"/>
</dbReference>
<accession>A0A067N8Q1</accession>
<feature type="compositionally biased region" description="Polar residues" evidence="1">
    <location>
        <begin position="565"/>
        <end position="576"/>
    </location>
</feature>
<feature type="region of interest" description="Disordered" evidence="1">
    <location>
        <begin position="274"/>
        <end position="356"/>
    </location>
</feature>